<comment type="subcellular location">
    <subcellularLocation>
        <location evidence="1">Membrane</location>
        <topology evidence="1">Multi-pass membrane protein</topology>
    </subcellularLocation>
</comment>
<sequence>MAVTILAFVVFMVVGFISWSSLGVQPEPWRLRTLVLAPLTMSLLLYFCCDQFGVYYRCMTLSGTVWRLALAYACFVVLSSIIWKYLVPFSGDPVVQILAYLLTFLGVLWLCIFRFRSEKKLEEEAPMLLVGAPEHVDTFLKQMKRDRVDIQGALTVISPKSVDSVTTRDILIRNCISKVVFLPEGVDASVAECLTDLCGKMGVDFYASMMVRMPTVHKTYFGVMGEVRMLVYKSTPIPYTTSWQIKKALDWFGSLALLVITSPLWLVAAAGIKLSAPGSVFYRQKRSGLHGREFGMWKFRTMYQDAEKRLDEVKASHGNEMDGPLFKLENDPRVFPFGRILRKFSIDELPQLINVLKGEMSLVGPRPLPVYETEAFTSDAHRRRLSVLPGVTGYWQIAGRSNIKEFEKLVELDMYYIDHWSLWLDVKLLLKTVPAVLFARGAK</sequence>
<evidence type="ECO:0000256" key="3">
    <source>
        <dbReference type="ARBA" id="ARBA00022679"/>
    </source>
</evidence>
<gene>
    <name evidence="9" type="ORF">Abiwalacus_11360</name>
</gene>
<dbReference type="InterPro" id="IPR003362">
    <property type="entry name" value="Bact_transf"/>
</dbReference>
<evidence type="ECO:0000256" key="7">
    <source>
        <dbReference type="SAM" id="Phobius"/>
    </source>
</evidence>
<dbReference type="PANTHER" id="PTHR30576:SF10">
    <property type="entry name" value="SLL5057 PROTEIN"/>
    <property type="match status" value="1"/>
</dbReference>
<accession>A0ABM7ZFN6</accession>
<organism evidence="9 10">
    <name type="scientific">Akkermansia biwaensis</name>
    <dbReference type="NCBI Taxonomy" id="2946555"/>
    <lineage>
        <taxon>Bacteria</taxon>
        <taxon>Pseudomonadati</taxon>
        <taxon>Verrucomicrobiota</taxon>
        <taxon>Verrucomicrobiia</taxon>
        <taxon>Verrucomicrobiales</taxon>
        <taxon>Akkermansiaceae</taxon>
        <taxon>Akkermansia</taxon>
    </lineage>
</organism>
<dbReference type="EMBL" id="AP025943">
    <property type="protein sequence ID" value="BDL43562.1"/>
    <property type="molecule type" value="Genomic_DNA"/>
</dbReference>
<evidence type="ECO:0000256" key="6">
    <source>
        <dbReference type="ARBA" id="ARBA00023136"/>
    </source>
</evidence>
<evidence type="ECO:0000259" key="8">
    <source>
        <dbReference type="Pfam" id="PF02397"/>
    </source>
</evidence>
<evidence type="ECO:0000313" key="9">
    <source>
        <dbReference type="EMBL" id="BDL43562.1"/>
    </source>
</evidence>
<protein>
    <recommendedName>
        <fullName evidence="8">Bacterial sugar transferase domain-containing protein</fullName>
    </recommendedName>
</protein>
<dbReference type="NCBIfam" id="TIGR03025">
    <property type="entry name" value="EPS_sugtrans"/>
    <property type="match status" value="1"/>
</dbReference>
<reference evidence="9" key="1">
    <citation type="submission" date="2022-06" db="EMBL/GenBank/DDBJ databases">
        <title>Akkermansia biwalacus sp. nov., an anaerobic mucin-degrading bacterium isolated from human intestine.</title>
        <authorList>
            <person name="Kobayashi Y."/>
            <person name="Inoue S."/>
            <person name="Kawahara T."/>
            <person name="Kohda N."/>
        </authorList>
    </citation>
    <scope>NUCLEOTIDE SEQUENCE</scope>
    <source>
        <strain evidence="9">WON2089</strain>
    </source>
</reference>
<dbReference type="InterPro" id="IPR017475">
    <property type="entry name" value="EPS_sugar_tfrase"/>
</dbReference>
<feature type="transmembrane region" description="Helical" evidence="7">
    <location>
        <begin position="68"/>
        <end position="87"/>
    </location>
</feature>
<evidence type="ECO:0000256" key="2">
    <source>
        <dbReference type="ARBA" id="ARBA00006464"/>
    </source>
</evidence>
<dbReference type="PANTHER" id="PTHR30576">
    <property type="entry name" value="COLANIC BIOSYNTHESIS UDP-GLUCOSE LIPID CARRIER TRANSFERASE"/>
    <property type="match status" value="1"/>
</dbReference>
<evidence type="ECO:0000256" key="4">
    <source>
        <dbReference type="ARBA" id="ARBA00022692"/>
    </source>
</evidence>
<proteinExistence type="inferred from homology"/>
<evidence type="ECO:0000313" key="10">
    <source>
        <dbReference type="Proteomes" id="UP001062263"/>
    </source>
</evidence>
<keyword evidence="4 7" id="KW-0812">Transmembrane</keyword>
<feature type="transmembrane region" description="Helical" evidence="7">
    <location>
        <begin position="93"/>
        <end position="113"/>
    </location>
</feature>
<feature type="transmembrane region" description="Helical" evidence="7">
    <location>
        <begin position="251"/>
        <end position="272"/>
    </location>
</feature>
<feature type="domain" description="Bacterial sugar transferase" evidence="8">
    <location>
        <begin position="246"/>
        <end position="437"/>
    </location>
</feature>
<feature type="transmembrane region" description="Helical" evidence="7">
    <location>
        <begin position="33"/>
        <end position="56"/>
    </location>
</feature>
<keyword evidence="6 7" id="KW-0472">Membrane</keyword>
<dbReference type="Pfam" id="PF02397">
    <property type="entry name" value="Bac_transf"/>
    <property type="match status" value="1"/>
</dbReference>
<keyword evidence="5 7" id="KW-1133">Transmembrane helix</keyword>
<keyword evidence="10" id="KW-1185">Reference proteome</keyword>
<keyword evidence="3" id="KW-0808">Transferase</keyword>
<name>A0ABM7ZFN6_9BACT</name>
<dbReference type="Proteomes" id="UP001062263">
    <property type="component" value="Chromosome"/>
</dbReference>
<evidence type="ECO:0000256" key="5">
    <source>
        <dbReference type="ARBA" id="ARBA00022989"/>
    </source>
</evidence>
<comment type="similarity">
    <text evidence="2">Belongs to the bacterial sugar transferase family.</text>
</comment>
<evidence type="ECO:0000256" key="1">
    <source>
        <dbReference type="ARBA" id="ARBA00004141"/>
    </source>
</evidence>